<evidence type="ECO:0000313" key="1">
    <source>
        <dbReference type="EMBL" id="OMH81177.1"/>
    </source>
</evidence>
<sequence length="184" mass="20628">MSIGTTGKNNSRLLIQPKPKTSKFVLLKSYGKKLKIGIRKCVASLTPRVFHSSYFLALGSNKGRRNSDVTNPNTLDLRVVASDGAIYTRRSTSLSARNTFEPNGMYLESDSDVYIDTDTDSDADTYDNSDLVSVSSSETLNKVYCTRSQERTTSRLYQLEARNSQEIARYLKVRERMTVMASVI</sequence>
<proteinExistence type="predicted"/>
<evidence type="ECO:0000313" key="2">
    <source>
        <dbReference type="Proteomes" id="UP000188320"/>
    </source>
</evidence>
<dbReference type="EMBL" id="LSSK01000955">
    <property type="protein sequence ID" value="OMH81177.1"/>
    <property type="molecule type" value="Genomic_DNA"/>
</dbReference>
<gene>
    <name evidence="1" type="ORF">AX774_g5374</name>
</gene>
<keyword evidence="2" id="KW-1185">Reference proteome</keyword>
<reference evidence="2" key="1">
    <citation type="submission" date="2017-01" db="EMBL/GenBank/DDBJ databases">
        <authorList>
            <person name="Wang Y."/>
            <person name="White M."/>
            <person name="Kvist S."/>
            <person name="Moncalvo J.-M."/>
        </authorList>
    </citation>
    <scope>NUCLEOTIDE SEQUENCE [LARGE SCALE GENOMIC DNA]</scope>
    <source>
        <strain evidence="2">COL-18-3</strain>
    </source>
</reference>
<comment type="caution">
    <text evidence="1">The sequence shown here is derived from an EMBL/GenBank/DDBJ whole genome shotgun (WGS) entry which is preliminary data.</text>
</comment>
<name>A0A1R1PJR2_ZANCU</name>
<dbReference type="AlphaFoldDB" id="A0A1R1PJR2"/>
<accession>A0A1R1PJR2</accession>
<dbReference type="Proteomes" id="UP000188320">
    <property type="component" value="Unassembled WGS sequence"/>
</dbReference>
<protein>
    <submittedName>
        <fullName evidence="1">Uncharacterized protein</fullName>
    </submittedName>
</protein>
<organism evidence="1 2">
    <name type="scientific">Zancudomyces culisetae</name>
    <name type="common">Gut fungus</name>
    <name type="synonym">Smittium culisetae</name>
    <dbReference type="NCBI Taxonomy" id="1213189"/>
    <lineage>
        <taxon>Eukaryota</taxon>
        <taxon>Fungi</taxon>
        <taxon>Fungi incertae sedis</taxon>
        <taxon>Zoopagomycota</taxon>
        <taxon>Kickxellomycotina</taxon>
        <taxon>Harpellomycetes</taxon>
        <taxon>Harpellales</taxon>
        <taxon>Legeriomycetaceae</taxon>
        <taxon>Zancudomyces</taxon>
    </lineage>
</organism>